<evidence type="ECO:0000256" key="1">
    <source>
        <dbReference type="SAM" id="SignalP"/>
    </source>
</evidence>
<dbReference type="AlphaFoldDB" id="A0A378RKS1"/>
<evidence type="ECO:0000313" key="4">
    <source>
        <dbReference type="Proteomes" id="UP000255024"/>
    </source>
</evidence>
<dbReference type="PROSITE" id="PS50902">
    <property type="entry name" value="FLAVODOXIN_LIKE"/>
    <property type="match status" value="1"/>
</dbReference>
<dbReference type="RefSeq" id="WP_115089835.1">
    <property type="nucleotide sequence ID" value="NZ_CP068107.1"/>
</dbReference>
<dbReference type="PANTHER" id="PTHR43760">
    <property type="entry name" value="ENDORIBONUCLEASE-RELATED"/>
    <property type="match status" value="1"/>
</dbReference>
<dbReference type="SUPFAM" id="SSF55298">
    <property type="entry name" value="YjgF-like"/>
    <property type="match status" value="1"/>
</dbReference>
<dbReference type="GO" id="GO:0010181">
    <property type="term" value="F:FMN binding"/>
    <property type="evidence" value="ECO:0007669"/>
    <property type="project" value="InterPro"/>
</dbReference>
<dbReference type="GO" id="GO:0016491">
    <property type="term" value="F:oxidoreductase activity"/>
    <property type="evidence" value="ECO:0007669"/>
    <property type="project" value="InterPro"/>
</dbReference>
<dbReference type="InterPro" id="IPR008254">
    <property type="entry name" value="Flavodoxin/NO_synth"/>
</dbReference>
<dbReference type="Pfam" id="PF14588">
    <property type="entry name" value="YjgF_endoribonc"/>
    <property type="match status" value="1"/>
</dbReference>
<dbReference type="PANTHER" id="PTHR43760:SF1">
    <property type="entry name" value="ENDORIBONUCLEASE L-PSP_CHORISMATE MUTASE-LIKE DOMAIN-CONTAINING PROTEIN"/>
    <property type="match status" value="1"/>
</dbReference>
<reference evidence="3 4" key="1">
    <citation type="submission" date="2018-06" db="EMBL/GenBank/DDBJ databases">
        <authorList>
            <consortium name="Pathogen Informatics"/>
            <person name="Doyle S."/>
        </authorList>
    </citation>
    <scope>NUCLEOTIDE SEQUENCE [LARGE SCALE GENOMIC DNA]</scope>
    <source>
        <strain evidence="3 4">NCTC11179</strain>
    </source>
</reference>
<protein>
    <submittedName>
        <fullName evidence="3">Trp repressor-binding protein</fullName>
    </submittedName>
</protein>
<dbReference type="Pfam" id="PF03358">
    <property type="entry name" value="FMN_red"/>
    <property type="match status" value="1"/>
</dbReference>
<feature type="domain" description="Flavodoxin-like" evidence="2">
    <location>
        <begin position="29"/>
        <end position="207"/>
    </location>
</feature>
<organism evidence="3 4">
    <name type="scientific">Myroides odoratus</name>
    <name type="common">Flavobacterium odoratum</name>
    <dbReference type="NCBI Taxonomy" id="256"/>
    <lineage>
        <taxon>Bacteria</taxon>
        <taxon>Pseudomonadati</taxon>
        <taxon>Bacteroidota</taxon>
        <taxon>Flavobacteriia</taxon>
        <taxon>Flavobacteriales</taxon>
        <taxon>Flavobacteriaceae</taxon>
        <taxon>Myroides</taxon>
    </lineage>
</organism>
<dbReference type="InterPro" id="IPR029039">
    <property type="entry name" value="Flavoprotein-like_sf"/>
</dbReference>
<dbReference type="CDD" id="cd02199">
    <property type="entry name" value="YjgF_YER057c_UK114_like_1"/>
    <property type="match status" value="1"/>
</dbReference>
<evidence type="ECO:0000313" key="3">
    <source>
        <dbReference type="EMBL" id="STZ26757.1"/>
    </source>
</evidence>
<name>A0A378RKS1_MYROD</name>
<dbReference type="SUPFAM" id="SSF52218">
    <property type="entry name" value="Flavoproteins"/>
    <property type="match status" value="1"/>
</dbReference>
<keyword evidence="1" id="KW-0732">Signal</keyword>
<proteinExistence type="predicted"/>
<dbReference type="Gene3D" id="3.40.50.360">
    <property type="match status" value="1"/>
</dbReference>
<feature type="chain" id="PRO_5016672710" evidence="1">
    <location>
        <begin position="23"/>
        <end position="384"/>
    </location>
</feature>
<dbReference type="InterPro" id="IPR005025">
    <property type="entry name" value="FMN_Rdtase-like_dom"/>
</dbReference>
<evidence type="ECO:0000259" key="2">
    <source>
        <dbReference type="PROSITE" id="PS50902"/>
    </source>
</evidence>
<keyword evidence="4" id="KW-1185">Reference proteome</keyword>
<feature type="signal peptide" evidence="1">
    <location>
        <begin position="1"/>
        <end position="22"/>
    </location>
</feature>
<dbReference type="EMBL" id="UGQL01000001">
    <property type="protein sequence ID" value="STZ26757.1"/>
    <property type="molecule type" value="Genomic_DNA"/>
</dbReference>
<dbReference type="Gene3D" id="3.30.1330.40">
    <property type="entry name" value="RutC-like"/>
    <property type="match status" value="1"/>
</dbReference>
<accession>A0A378RKS1</accession>
<dbReference type="InterPro" id="IPR013813">
    <property type="entry name" value="Endoribo_LPSP/chorism_mut-like"/>
</dbReference>
<sequence length="384" mass="41420">MKQVSILLFAIVLTLSTQRSMAQEPTTHILVLLDSDQGGTYTLAKEIAQGVERWPGAKATIKKVKENNNPALTAVPLVQVDELPQYDGIAFGSPVYFGNMSTGMSAFFAQTIDLWTARALEEKPATVFMSGGSGAANELALQAFWNTLAVHGMLLIPNGIQGFDQIDTTKKQGNSVLGVTSPMSINKGERPTQEERYLAQNQGEKLARVASALRGTKKSPAIVKTNENQTVVDVNQQLKDKKIVLPSLPKPVGNYELYVRSGNLVFINQVALKDGKIFNPGKLGVDVTEEQVKEATKVTMLNVLAILKDAVGGDLNKVQRCVQLIGAFNTVDTYTQHVVLMNPASDLVVEVLGEKGKHTRNTGGASSLPLGSSVSIQAIFEVEE</sequence>
<dbReference type="Proteomes" id="UP000255024">
    <property type="component" value="Unassembled WGS sequence"/>
</dbReference>
<dbReference type="InterPro" id="IPR035959">
    <property type="entry name" value="RutC-like_sf"/>
</dbReference>
<gene>
    <name evidence="3" type="primary">wrbA</name>
    <name evidence="3" type="ORF">NCTC11179_00280</name>
</gene>